<evidence type="ECO:0000256" key="5">
    <source>
        <dbReference type="ARBA" id="ARBA00022833"/>
    </source>
</evidence>
<dbReference type="InterPro" id="IPR047177">
    <property type="entry name" value="Pept_M20A"/>
</dbReference>
<dbReference type="PANTHER" id="PTHR45962">
    <property type="entry name" value="N-FATTY-ACYL-AMINO ACID SYNTHASE/HYDROLASE PM20D1"/>
    <property type="match status" value="1"/>
</dbReference>
<accession>A0A4Q4TNW8</accession>
<dbReference type="AlphaFoldDB" id="A0A4Q4TNW8"/>
<gene>
    <name evidence="6" type="ORF">DL764_002766</name>
</gene>
<sequence>MWCLSTATLRGHDKNSLTALMSALETLLEYAEWVPKRTIVLALGFDEESSGRRGAGAIGPFLEDRYGKYGMAMLLDEGGMGLELLSNDTLYALPAVTEKGYIDIWLELHVNGGHSSTPFPHTGVGVVSEIVYRLESHPWEPSLIEGSPIHNHLVCQARYSPEASPKITRLVQEGDLEALTEELVTIDRATQYRIQTSQSADYFTGGVKINAMPEYVKLGVNHRVAPHNSISEVKRNILKQIEPVVKKYGLTVKAFEGEDHNPEFRLDMSPGGDAVRPAYEVDYNGTLILSSSQVTLNAPVSPTSGPVWDLFAGTIRHSFAFDDGKVIPVGELMTGNTDTLHYLNLTRHIYRWTPTRQGASINAHTVDERIDMHAHMEALRFYYELIRNFDASDIAPVEEEDGMGEL</sequence>
<organism evidence="6 7">
    <name type="scientific">Monosporascus ibericus</name>
    <dbReference type="NCBI Taxonomy" id="155417"/>
    <lineage>
        <taxon>Eukaryota</taxon>
        <taxon>Fungi</taxon>
        <taxon>Dikarya</taxon>
        <taxon>Ascomycota</taxon>
        <taxon>Pezizomycotina</taxon>
        <taxon>Sordariomycetes</taxon>
        <taxon>Xylariomycetidae</taxon>
        <taxon>Xylariales</taxon>
        <taxon>Xylariales incertae sedis</taxon>
        <taxon>Monosporascus</taxon>
    </lineage>
</organism>
<keyword evidence="7" id="KW-1185">Reference proteome</keyword>
<dbReference type="EMBL" id="QJNU01000108">
    <property type="protein sequence ID" value="RYP07043.1"/>
    <property type="molecule type" value="Genomic_DNA"/>
</dbReference>
<dbReference type="Gene3D" id="1.10.150.900">
    <property type="match status" value="1"/>
</dbReference>
<dbReference type="GO" id="GO:0000328">
    <property type="term" value="C:fungal-type vacuole lumen"/>
    <property type="evidence" value="ECO:0007669"/>
    <property type="project" value="TreeGrafter"/>
</dbReference>
<comment type="similarity">
    <text evidence="1">Belongs to the peptidase M20A family.</text>
</comment>
<dbReference type="GO" id="GO:0051603">
    <property type="term" value="P:proteolysis involved in protein catabolic process"/>
    <property type="evidence" value="ECO:0007669"/>
    <property type="project" value="TreeGrafter"/>
</dbReference>
<evidence type="ECO:0000256" key="1">
    <source>
        <dbReference type="ARBA" id="ARBA00006247"/>
    </source>
</evidence>
<protein>
    <submittedName>
        <fullName evidence="6">Uncharacterized protein</fullName>
    </submittedName>
</protein>
<dbReference type="Proteomes" id="UP000293360">
    <property type="component" value="Unassembled WGS sequence"/>
</dbReference>
<dbReference type="OrthoDB" id="3064516at2759"/>
<evidence type="ECO:0000256" key="4">
    <source>
        <dbReference type="ARBA" id="ARBA00022801"/>
    </source>
</evidence>
<dbReference type="PANTHER" id="PTHR45962:SF1">
    <property type="entry name" value="N-FATTY-ACYL-AMINO ACID SYNTHASE_HYDROLASE PM20D1"/>
    <property type="match status" value="1"/>
</dbReference>
<comment type="caution">
    <text evidence="6">The sequence shown here is derived from an EMBL/GenBank/DDBJ whole genome shotgun (WGS) entry which is preliminary data.</text>
</comment>
<keyword evidence="3" id="KW-0479">Metal-binding</keyword>
<dbReference type="Gene3D" id="3.30.70.360">
    <property type="match status" value="1"/>
</dbReference>
<proteinExistence type="inferred from homology"/>
<evidence type="ECO:0000313" key="7">
    <source>
        <dbReference type="Proteomes" id="UP000293360"/>
    </source>
</evidence>
<evidence type="ECO:0000256" key="3">
    <source>
        <dbReference type="ARBA" id="ARBA00022723"/>
    </source>
</evidence>
<dbReference type="Pfam" id="PF01546">
    <property type="entry name" value="Peptidase_M20"/>
    <property type="match status" value="1"/>
</dbReference>
<dbReference type="GO" id="GO:0004180">
    <property type="term" value="F:carboxypeptidase activity"/>
    <property type="evidence" value="ECO:0007669"/>
    <property type="project" value="TreeGrafter"/>
</dbReference>
<keyword evidence="2" id="KW-0645">Protease</keyword>
<dbReference type="InterPro" id="IPR036264">
    <property type="entry name" value="Bact_exopeptidase_dim_dom"/>
</dbReference>
<dbReference type="Gene3D" id="3.40.630.10">
    <property type="entry name" value="Zn peptidases"/>
    <property type="match status" value="1"/>
</dbReference>
<dbReference type="STRING" id="155417.A0A4Q4TNW8"/>
<evidence type="ECO:0000313" key="6">
    <source>
        <dbReference type="EMBL" id="RYP07043.1"/>
    </source>
</evidence>
<name>A0A4Q4TNW8_9PEZI</name>
<dbReference type="SUPFAM" id="SSF55031">
    <property type="entry name" value="Bacterial exopeptidase dimerisation domain"/>
    <property type="match status" value="1"/>
</dbReference>
<dbReference type="SUPFAM" id="SSF53187">
    <property type="entry name" value="Zn-dependent exopeptidases"/>
    <property type="match status" value="1"/>
</dbReference>
<dbReference type="InterPro" id="IPR002933">
    <property type="entry name" value="Peptidase_M20"/>
</dbReference>
<evidence type="ECO:0000256" key="2">
    <source>
        <dbReference type="ARBA" id="ARBA00022670"/>
    </source>
</evidence>
<keyword evidence="4" id="KW-0378">Hydrolase</keyword>
<reference evidence="6 7" key="1">
    <citation type="submission" date="2018-06" db="EMBL/GenBank/DDBJ databases">
        <title>Complete Genomes of Monosporascus.</title>
        <authorList>
            <person name="Robinson A.J."/>
            <person name="Natvig D.O."/>
        </authorList>
    </citation>
    <scope>NUCLEOTIDE SEQUENCE [LARGE SCALE GENOMIC DNA]</scope>
    <source>
        <strain evidence="6 7">CBS 110550</strain>
    </source>
</reference>
<keyword evidence="5" id="KW-0862">Zinc</keyword>
<dbReference type="GO" id="GO:0046872">
    <property type="term" value="F:metal ion binding"/>
    <property type="evidence" value="ECO:0007669"/>
    <property type="project" value="UniProtKB-KW"/>
</dbReference>